<comment type="caution">
    <text evidence="2">The sequence shown here is derived from an EMBL/GenBank/DDBJ whole genome shotgun (WGS) entry which is preliminary data.</text>
</comment>
<protein>
    <submittedName>
        <fullName evidence="2">Uncharacterized protein</fullName>
    </submittedName>
</protein>
<gene>
    <name evidence="2" type="ORF">HK105_205405</name>
</gene>
<evidence type="ECO:0000313" key="3">
    <source>
        <dbReference type="Proteomes" id="UP001527925"/>
    </source>
</evidence>
<evidence type="ECO:0000313" key="2">
    <source>
        <dbReference type="EMBL" id="KAL2915081.1"/>
    </source>
</evidence>
<evidence type="ECO:0000256" key="1">
    <source>
        <dbReference type="SAM" id="MobiDB-lite"/>
    </source>
</evidence>
<proteinExistence type="predicted"/>
<sequence length="129" mass="13573">MLGLIRATLRTKASLALAASPLEASLVGASRAAPAALSPFLCGSAAAAGGPSALAQATPIHQQLRGSRYPSYGGKRLPGYILPKQSEPTAILKKMLKMKFFRLKRGKAGQRPRPPGYGRQDGCISKMNI</sequence>
<dbReference type="EMBL" id="JADGIZ020000027">
    <property type="protein sequence ID" value="KAL2915081.1"/>
    <property type="molecule type" value="Genomic_DNA"/>
</dbReference>
<accession>A0ABR4N6B9</accession>
<name>A0ABR4N6B9_9FUNG</name>
<dbReference type="Proteomes" id="UP001527925">
    <property type="component" value="Unassembled WGS sequence"/>
</dbReference>
<organism evidence="2 3">
    <name type="scientific">Polyrhizophydium stewartii</name>
    <dbReference type="NCBI Taxonomy" id="2732419"/>
    <lineage>
        <taxon>Eukaryota</taxon>
        <taxon>Fungi</taxon>
        <taxon>Fungi incertae sedis</taxon>
        <taxon>Chytridiomycota</taxon>
        <taxon>Chytridiomycota incertae sedis</taxon>
        <taxon>Chytridiomycetes</taxon>
        <taxon>Rhizophydiales</taxon>
        <taxon>Rhizophydiales incertae sedis</taxon>
        <taxon>Polyrhizophydium</taxon>
    </lineage>
</organism>
<feature type="region of interest" description="Disordered" evidence="1">
    <location>
        <begin position="107"/>
        <end position="129"/>
    </location>
</feature>
<reference evidence="2 3" key="1">
    <citation type="submission" date="2023-09" db="EMBL/GenBank/DDBJ databases">
        <title>Pangenome analysis of Batrachochytrium dendrobatidis and related Chytrids.</title>
        <authorList>
            <person name="Yacoub M.N."/>
            <person name="Stajich J.E."/>
            <person name="James T.Y."/>
        </authorList>
    </citation>
    <scope>NUCLEOTIDE SEQUENCE [LARGE SCALE GENOMIC DNA]</scope>
    <source>
        <strain evidence="2 3">JEL0888</strain>
    </source>
</reference>
<keyword evidence="3" id="KW-1185">Reference proteome</keyword>